<evidence type="ECO:0000313" key="9">
    <source>
        <dbReference type="EMBL" id="RAW00378.1"/>
    </source>
</evidence>
<keyword evidence="3 6" id="KW-0812">Transmembrane</keyword>
<dbReference type="RefSeq" id="WP_112747720.1">
    <property type="nucleotide sequence ID" value="NZ_QMFY01000007.1"/>
</dbReference>
<keyword evidence="4 6" id="KW-1133">Transmembrane helix</keyword>
<dbReference type="Pfam" id="PF02687">
    <property type="entry name" value="FtsX"/>
    <property type="match status" value="2"/>
</dbReference>
<evidence type="ECO:0000256" key="6">
    <source>
        <dbReference type="SAM" id="Phobius"/>
    </source>
</evidence>
<evidence type="ECO:0000313" key="10">
    <source>
        <dbReference type="Proteomes" id="UP000251889"/>
    </source>
</evidence>
<feature type="transmembrane region" description="Helical" evidence="6">
    <location>
        <begin position="361"/>
        <end position="385"/>
    </location>
</feature>
<evidence type="ECO:0000256" key="4">
    <source>
        <dbReference type="ARBA" id="ARBA00022989"/>
    </source>
</evidence>
<gene>
    <name evidence="9" type="ORF">DQQ10_15105</name>
</gene>
<feature type="domain" description="MacB-like periplasmic core" evidence="8">
    <location>
        <begin position="511"/>
        <end position="678"/>
    </location>
</feature>
<dbReference type="OrthoDB" id="5933722at2"/>
<dbReference type="InterPro" id="IPR050250">
    <property type="entry name" value="Macrolide_Exporter_MacB"/>
</dbReference>
<evidence type="ECO:0000256" key="1">
    <source>
        <dbReference type="ARBA" id="ARBA00004651"/>
    </source>
</evidence>
<feature type="domain" description="ABC3 transporter permease C-terminal" evidence="7">
    <location>
        <begin position="366"/>
        <end position="483"/>
    </location>
</feature>
<feature type="domain" description="MacB-like periplasmic core" evidence="8">
    <location>
        <begin position="100"/>
        <end position="318"/>
    </location>
</feature>
<evidence type="ECO:0000259" key="7">
    <source>
        <dbReference type="Pfam" id="PF02687"/>
    </source>
</evidence>
<sequence>MNTSPHDIKPPSIFLRFFRWFCDPALVEDIEGDLTEMFYRDAESKSISAARFKFSLNIMRLFRPGIIKKFGRQPFTQTSPMFRNYFITSIRSLMRSKGFSAINIVGLAVGLATFSMISLYVYHELSFDRYHSKGDRIFRIVENLRTENELLLQSTSSPPMGPRMLKDFPEVENYVRFQKWNLLAQYDDVTDYEPDSYIADSTVFDVFDFKLVKGDKRTALREPYSIVLTQSMATKYFGDEEPLGKMLKMDYDQFKVTGIVADVQENSHFTFSNLISFSTWSKNQKENEQNAWFWNGFHTYVLLRDADAVHNVRSKMKDFIARNIEKGGMYYEDLPLQELSSIYMAPQRSWENGMRGSLNNVYILSIIAVFILLIACFNYINLATARASRRLKEVGLRKSLGALRRMLVAQFLGESIIVAFIAAVLAVMLTWAALPAFRILIESPLNFSVLPNPLVITAVAVALVLLIGVFAGAYPALIISGFQPLQIFKPSTKGVYSHQNFRKVLVATQFVISIMLVAGTLLIYDQLDLVRNQDLGFNKNAVLIVPTNGDTAIVKHLDAVKNELKNVRGVKSVSGSSTVPGQSTTNLYTEIEMMDGKLSPTNINFNFVDHDFLSTYDIELIAGRDFLREAKADDTTAYLINETAVRDFGWTPEQAIGKRVSGRYQGGKIIGVVKDFHYRSLHTRVEPLLLALTTYVGKIAFRIDDADLTGTVNRVQAKWQELIPYLPFNYSFLDVDFDRQYKADQQLGKVAGVFTGLAIFIGCLGLLGLTSFVVERRTKEIGIRKVLGASVVSVVMLITREFIWLIAVALIVATPVTWYLIREWEQNFTLQAPINPVQFAIAGLAVFVFTSATISFLSLKAATSNPTKALRTE</sequence>
<feature type="transmembrane region" description="Helical" evidence="6">
    <location>
        <begin position="454"/>
        <end position="483"/>
    </location>
</feature>
<proteinExistence type="predicted"/>
<feature type="transmembrane region" description="Helical" evidence="6">
    <location>
        <begin position="504"/>
        <end position="524"/>
    </location>
</feature>
<feature type="transmembrane region" description="Helical" evidence="6">
    <location>
        <begin position="406"/>
        <end position="434"/>
    </location>
</feature>
<dbReference type="GO" id="GO:0005886">
    <property type="term" value="C:plasma membrane"/>
    <property type="evidence" value="ECO:0007669"/>
    <property type="project" value="UniProtKB-SubCell"/>
</dbReference>
<feature type="domain" description="ABC3 transporter permease C-terminal" evidence="7">
    <location>
        <begin position="753"/>
        <end position="866"/>
    </location>
</feature>
<feature type="transmembrane region" description="Helical" evidence="6">
    <location>
        <begin position="786"/>
        <end position="819"/>
    </location>
</feature>
<evidence type="ECO:0000256" key="5">
    <source>
        <dbReference type="ARBA" id="ARBA00023136"/>
    </source>
</evidence>
<evidence type="ECO:0000256" key="3">
    <source>
        <dbReference type="ARBA" id="ARBA00022692"/>
    </source>
</evidence>
<dbReference type="PANTHER" id="PTHR30572">
    <property type="entry name" value="MEMBRANE COMPONENT OF TRANSPORTER-RELATED"/>
    <property type="match status" value="1"/>
</dbReference>
<evidence type="ECO:0000259" key="8">
    <source>
        <dbReference type="Pfam" id="PF12704"/>
    </source>
</evidence>
<keyword evidence="2" id="KW-1003">Cell membrane</keyword>
<comment type="subcellular location">
    <subcellularLocation>
        <location evidence="1">Cell membrane</location>
        <topology evidence="1">Multi-pass membrane protein</topology>
    </subcellularLocation>
</comment>
<dbReference type="InterPro" id="IPR003838">
    <property type="entry name" value="ABC3_permease_C"/>
</dbReference>
<keyword evidence="10" id="KW-1185">Reference proteome</keyword>
<feature type="transmembrane region" description="Helical" evidence="6">
    <location>
        <begin position="839"/>
        <end position="859"/>
    </location>
</feature>
<feature type="transmembrane region" description="Helical" evidence="6">
    <location>
        <begin position="101"/>
        <end position="122"/>
    </location>
</feature>
<organism evidence="9 10">
    <name type="scientific">Pseudochryseolinea flava</name>
    <dbReference type="NCBI Taxonomy" id="2059302"/>
    <lineage>
        <taxon>Bacteria</taxon>
        <taxon>Pseudomonadati</taxon>
        <taxon>Bacteroidota</taxon>
        <taxon>Cytophagia</taxon>
        <taxon>Cytophagales</taxon>
        <taxon>Fulvivirgaceae</taxon>
        <taxon>Pseudochryseolinea</taxon>
    </lineage>
</organism>
<dbReference type="Pfam" id="PF12704">
    <property type="entry name" value="MacB_PCD"/>
    <property type="match status" value="2"/>
</dbReference>
<dbReference type="GO" id="GO:0022857">
    <property type="term" value="F:transmembrane transporter activity"/>
    <property type="evidence" value="ECO:0007669"/>
    <property type="project" value="TreeGrafter"/>
</dbReference>
<dbReference type="InterPro" id="IPR025857">
    <property type="entry name" value="MacB_PCD"/>
</dbReference>
<reference evidence="9 10" key="1">
    <citation type="submission" date="2018-06" db="EMBL/GenBank/DDBJ databases">
        <title>Chryseolinea flavus sp. nov., a member of the phylum Bacteroidetes isolated from soil.</title>
        <authorList>
            <person name="Li Y."/>
            <person name="Wang J."/>
        </authorList>
    </citation>
    <scope>NUCLEOTIDE SEQUENCE [LARGE SCALE GENOMIC DNA]</scope>
    <source>
        <strain evidence="9 10">SDU1-6</strain>
    </source>
</reference>
<comment type="caution">
    <text evidence="9">The sequence shown here is derived from an EMBL/GenBank/DDBJ whole genome shotgun (WGS) entry which is preliminary data.</text>
</comment>
<accession>A0A364Y186</accession>
<protein>
    <submittedName>
        <fullName evidence="9">ABC transporter permease</fullName>
    </submittedName>
</protein>
<name>A0A364Y186_9BACT</name>
<dbReference type="PANTHER" id="PTHR30572:SF18">
    <property type="entry name" value="ABC-TYPE MACROLIDE FAMILY EXPORT SYSTEM PERMEASE COMPONENT 2"/>
    <property type="match status" value="1"/>
</dbReference>
<dbReference type="Proteomes" id="UP000251889">
    <property type="component" value="Unassembled WGS sequence"/>
</dbReference>
<feature type="transmembrane region" description="Helical" evidence="6">
    <location>
        <begin position="750"/>
        <end position="774"/>
    </location>
</feature>
<evidence type="ECO:0000256" key="2">
    <source>
        <dbReference type="ARBA" id="ARBA00022475"/>
    </source>
</evidence>
<dbReference type="EMBL" id="QMFY01000007">
    <property type="protein sequence ID" value="RAW00378.1"/>
    <property type="molecule type" value="Genomic_DNA"/>
</dbReference>
<keyword evidence="5 6" id="KW-0472">Membrane</keyword>
<dbReference type="AlphaFoldDB" id="A0A364Y186"/>
<dbReference type="InterPro" id="IPR047699">
    <property type="entry name" value="Permease_put_prefix"/>
</dbReference>
<dbReference type="NCBIfam" id="NF038404">
    <property type="entry name" value="perm_prefix_2"/>
    <property type="match status" value="1"/>
</dbReference>